<keyword evidence="3" id="KW-1185">Reference proteome</keyword>
<accession>A0A372LYW5</accession>
<name>A0A372LYW5_9ACTN</name>
<dbReference type="PANTHER" id="PTHR35400">
    <property type="entry name" value="SLR1083 PROTEIN"/>
    <property type="match status" value="1"/>
</dbReference>
<evidence type="ECO:0000313" key="2">
    <source>
        <dbReference type="EMBL" id="RFU83453.1"/>
    </source>
</evidence>
<dbReference type="Gene3D" id="3.90.1570.10">
    <property type="entry name" value="tt1808, chain A"/>
    <property type="match status" value="1"/>
</dbReference>
<sequence>MTVLEDRIDMAEIADRQALDAMFEALEHEPFLEGYKIEIVEGAVHMTPQRDVHWEITRKLIHSLEDRFGRDVKVKSDVRIDFPGYRNGLCPDVAKLRDHAEQDAEGRWRYQDIDFIGEVISRGTAANDYGPKLAAYATAGVPVYLIADPYEGLVHVYTRPDDTEYHVETKVVFGQKVDLTHTPLDLVIDTDKFPRDRK</sequence>
<dbReference type="SUPFAM" id="SSF52980">
    <property type="entry name" value="Restriction endonuclease-like"/>
    <property type="match status" value="1"/>
</dbReference>
<organism evidence="2 3">
    <name type="scientific">Streptomyces triticagri</name>
    <dbReference type="NCBI Taxonomy" id="2293568"/>
    <lineage>
        <taxon>Bacteria</taxon>
        <taxon>Bacillati</taxon>
        <taxon>Actinomycetota</taxon>
        <taxon>Actinomycetes</taxon>
        <taxon>Kitasatosporales</taxon>
        <taxon>Streptomycetaceae</taxon>
        <taxon>Streptomyces</taxon>
    </lineage>
</organism>
<dbReference type="InterPro" id="IPR012296">
    <property type="entry name" value="Nuclease_put_TT1808"/>
</dbReference>
<protein>
    <submittedName>
        <fullName evidence="2">Uma2 family endonuclease</fullName>
    </submittedName>
</protein>
<evidence type="ECO:0000259" key="1">
    <source>
        <dbReference type="Pfam" id="PF05685"/>
    </source>
</evidence>
<dbReference type="Proteomes" id="UP000263094">
    <property type="component" value="Unassembled WGS sequence"/>
</dbReference>
<keyword evidence="2" id="KW-0540">Nuclease</keyword>
<comment type="caution">
    <text evidence="2">The sequence shown here is derived from an EMBL/GenBank/DDBJ whole genome shotgun (WGS) entry which is preliminary data.</text>
</comment>
<dbReference type="InterPro" id="IPR008538">
    <property type="entry name" value="Uma2"/>
</dbReference>
<dbReference type="RefSeq" id="WP_128558868.1">
    <property type="nucleotide sequence ID" value="NZ_QUAK01000198.1"/>
</dbReference>
<proteinExistence type="predicted"/>
<dbReference type="AlphaFoldDB" id="A0A372LYW5"/>
<reference evidence="2 3" key="1">
    <citation type="submission" date="2018-08" db="EMBL/GenBank/DDBJ databases">
        <title>Isolation, diversity and antifungal activity of Actinobacteria from wheat.</title>
        <authorList>
            <person name="Han C."/>
        </authorList>
    </citation>
    <scope>NUCLEOTIDE SEQUENCE [LARGE SCALE GENOMIC DNA]</scope>
    <source>
        <strain evidence="2 3">NEAU-YY421</strain>
    </source>
</reference>
<dbReference type="GO" id="GO:0004519">
    <property type="term" value="F:endonuclease activity"/>
    <property type="evidence" value="ECO:0007669"/>
    <property type="project" value="UniProtKB-KW"/>
</dbReference>
<dbReference type="CDD" id="cd06260">
    <property type="entry name" value="DUF820-like"/>
    <property type="match status" value="1"/>
</dbReference>
<dbReference type="PANTHER" id="PTHR35400:SF3">
    <property type="entry name" value="SLL1072 PROTEIN"/>
    <property type="match status" value="1"/>
</dbReference>
<feature type="domain" description="Putative restriction endonuclease" evidence="1">
    <location>
        <begin position="23"/>
        <end position="179"/>
    </location>
</feature>
<dbReference type="Pfam" id="PF05685">
    <property type="entry name" value="Uma2"/>
    <property type="match status" value="1"/>
</dbReference>
<dbReference type="InterPro" id="IPR011335">
    <property type="entry name" value="Restrct_endonuc-II-like"/>
</dbReference>
<dbReference type="OrthoDB" id="4316356at2"/>
<evidence type="ECO:0000313" key="3">
    <source>
        <dbReference type="Proteomes" id="UP000263094"/>
    </source>
</evidence>
<keyword evidence="2" id="KW-0255">Endonuclease</keyword>
<gene>
    <name evidence="2" type="ORF">DY218_27720</name>
</gene>
<dbReference type="EMBL" id="QUAK01000198">
    <property type="protein sequence ID" value="RFU83453.1"/>
    <property type="molecule type" value="Genomic_DNA"/>
</dbReference>
<keyword evidence="2" id="KW-0378">Hydrolase</keyword>